<keyword evidence="3" id="KW-0012">Acyltransferase</keyword>
<feature type="compositionally biased region" description="Pro residues" evidence="5">
    <location>
        <begin position="343"/>
        <end position="360"/>
    </location>
</feature>
<dbReference type="InterPro" id="IPR016036">
    <property type="entry name" value="Malonyl_transacylase_ACP-bd"/>
</dbReference>
<evidence type="ECO:0000259" key="6">
    <source>
        <dbReference type="SMART" id="SM00827"/>
    </source>
</evidence>
<evidence type="ECO:0000256" key="1">
    <source>
        <dbReference type="ARBA" id="ARBA00013258"/>
    </source>
</evidence>
<dbReference type="KEGG" id="mtua:CSH63_06130"/>
<dbReference type="GO" id="GO:0004314">
    <property type="term" value="F:[acyl-carrier-protein] S-malonyltransferase activity"/>
    <property type="evidence" value="ECO:0007669"/>
    <property type="project" value="UniProtKB-EC"/>
</dbReference>
<dbReference type="InterPro" id="IPR013785">
    <property type="entry name" value="Aldolase_TIM"/>
</dbReference>
<dbReference type="GO" id="GO:0006633">
    <property type="term" value="P:fatty acid biosynthetic process"/>
    <property type="evidence" value="ECO:0007669"/>
    <property type="project" value="TreeGrafter"/>
</dbReference>
<protein>
    <recommendedName>
        <fullName evidence="1">[acyl-carrier-protein] S-malonyltransferase</fullName>
        <ecNumber evidence="1">2.3.1.39</ecNumber>
    </recommendedName>
</protein>
<dbReference type="SUPFAM" id="SSF55048">
    <property type="entry name" value="Probable ACP-binding domain of malonyl-CoA ACP transacylase"/>
    <property type="match status" value="1"/>
</dbReference>
<organism evidence="7 8">
    <name type="scientific">Micromonospora tulbaghiae</name>
    <dbReference type="NCBI Taxonomy" id="479978"/>
    <lineage>
        <taxon>Bacteria</taxon>
        <taxon>Bacillati</taxon>
        <taxon>Actinomycetota</taxon>
        <taxon>Actinomycetes</taxon>
        <taxon>Micromonosporales</taxon>
        <taxon>Micromonosporaceae</taxon>
        <taxon>Micromonospora</taxon>
    </lineage>
</organism>
<dbReference type="SUPFAM" id="SSF52151">
    <property type="entry name" value="FabD/lysophospholipase-like"/>
    <property type="match status" value="1"/>
</dbReference>
<feature type="region of interest" description="Disordered" evidence="5">
    <location>
        <begin position="282"/>
        <end position="371"/>
    </location>
</feature>
<dbReference type="InterPro" id="IPR050858">
    <property type="entry name" value="Mal-CoA-ACP_Trans/PKS_FabD"/>
</dbReference>
<dbReference type="EMBL" id="CP024087">
    <property type="protein sequence ID" value="AYF27012.1"/>
    <property type="molecule type" value="Genomic_DNA"/>
</dbReference>
<dbReference type="PANTHER" id="PTHR42681:SF1">
    <property type="entry name" value="MALONYL-COA-ACYL CARRIER PROTEIN TRANSACYLASE, MITOCHONDRIAL"/>
    <property type="match status" value="1"/>
</dbReference>
<dbReference type="PANTHER" id="PTHR42681">
    <property type="entry name" value="MALONYL-COA-ACYL CARRIER PROTEIN TRANSACYLASE, MITOCHONDRIAL"/>
    <property type="match status" value="1"/>
</dbReference>
<dbReference type="SMART" id="SM00827">
    <property type="entry name" value="PKS_AT"/>
    <property type="match status" value="1"/>
</dbReference>
<dbReference type="GO" id="GO:0005829">
    <property type="term" value="C:cytosol"/>
    <property type="evidence" value="ECO:0007669"/>
    <property type="project" value="TreeGrafter"/>
</dbReference>
<dbReference type="Proteomes" id="UP000267804">
    <property type="component" value="Chromosome"/>
</dbReference>
<reference evidence="7 8" key="1">
    <citation type="submission" date="2017-10" db="EMBL/GenBank/DDBJ databases">
        <title>Integration of genomic and chemical information greatly accelerates assignment of the full stereostructure of myelolactone, a potent inhibitor of myeloma from a marine-derived Micromonospora.</title>
        <authorList>
            <person name="Kim M.C."/>
            <person name="Machado H."/>
            <person name="Jensen P.R."/>
            <person name="Fenical W."/>
        </authorList>
    </citation>
    <scope>NUCLEOTIDE SEQUENCE [LARGE SCALE GENOMIC DNA]</scope>
    <source>
        <strain evidence="7 8">CNY-010</strain>
    </source>
</reference>
<dbReference type="Pfam" id="PF00698">
    <property type="entry name" value="Acyl_transf_1"/>
    <property type="match status" value="1"/>
</dbReference>
<name>A0A386WH24_9ACTN</name>
<dbReference type="Gene3D" id="3.40.366.10">
    <property type="entry name" value="Malonyl-Coenzyme A Acyl Carrier Protein, domain 2"/>
    <property type="match status" value="1"/>
</dbReference>
<feature type="compositionally biased region" description="Low complexity" evidence="5">
    <location>
        <begin position="361"/>
        <end position="371"/>
    </location>
</feature>
<dbReference type="EC" id="2.3.1.39" evidence="1"/>
<keyword evidence="2 7" id="KW-0808">Transferase</keyword>
<accession>A0A386WH24</accession>
<evidence type="ECO:0000256" key="3">
    <source>
        <dbReference type="ARBA" id="ARBA00023315"/>
    </source>
</evidence>
<comment type="catalytic activity">
    <reaction evidence="4">
        <text>holo-[ACP] + malonyl-CoA = malonyl-[ACP] + CoA</text>
        <dbReference type="Rhea" id="RHEA:41792"/>
        <dbReference type="Rhea" id="RHEA-COMP:9623"/>
        <dbReference type="Rhea" id="RHEA-COMP:9685"/>
        <dbReference type="ChEBI" id="CHEBI:57287"/>
        <dbReference type="ChEBI" id="CHEBI:57384"/>
        <dbReference type="ChEBI" id="CHEBI:64479"/>
        <dbReference type="ChEBI" id="CHEBI:78449"/>
        <dbReference type="EC" id="2.3.1.39"/>
    </reaction>
</comment>
<feature type="compositionally biased region" description="Pro residues" evidence="5">
    <location>
        <begin position="297"/>
        <end position="335"/>
    </location>
</feature>
<gene>
    <name evidence="7" type="ORF">CSH63_06130</name>
</gene>
<feature type="domain" description="Malonyl-CoA:ACP transacylase (MAT)" evidence="6">
    <location>
        <begin position="8"/>
        <end position="377"/>
    </location>
</feature>
<dbReference type="SUPFAM" id="SSF51412">
    <property type="entry name" value="Inosine monophosphate dehydrogenase (IMPDH)"/>
    <property type="match status" value="1"/>
</dbReference>
<dbReference type="AlphaFoldDB" id="A0A386WH24"/>
<proteinExistence type="predicted"/>
<dbReference type="Gene3D" id="3.30.70.250">
    <property type="entry name" value="Malonyl-CoA ACP transacylase, ACP-binding"/>
    <property type="match status" value="1"/>
</dbReference>
<dbReference type="InterPro" id="IPR001227">
    <property type="entry name" value="Ac_transferase_dom_sf"/>
</dbReference>
<dbReference type="Gene3D" id="3.20.20.70">
    <property type="entry name" value="Aldolase class I"/>
    <property type="match status" value="1"/>
</dbReference>
<evidence type="ECO:0000313" key="7">
    <source>
        <dbReference type="EMBL" id="AYF27012.1"/>
    </source>
</evidence>
<evidence type="ECO:0000313" key="8">
    <source>
        <dbReference type="Proteomes" id="UP000267804"/>
    </source>
</evidence>
<sequence>MIAVRAWVFPGQGSQHPGMGEGLLDRFPAECATAERIIGVPPAQLCRDVRGEYLGRTRYVQPAVFLVSVLAARAALADGRPPPEVVAGHSLGEYAALHLAGCLDFDSALSLVVRRGRLMESVTGGGMVAVLGLPLSRVTELLAGIPDVDLANHNLPDQFVLAGSAAGIRAVVDAVRRHGTGRCVPLAVSVPAHSRFMAGAAEAFAVALRDVAPAPPSIPVVSNVTGAPHAPGEIPGTLLRHFVEPVRWWDTMCLLARSGVTEPVEVGPGEVLTKMWRRAAGSLPAPAPDGPLARAAPVPPPTPPTPPTPATPVAPPVPSLVAPPVPHPPAAPPRSEPAARGPAPGPPPVAPGPASGPPPAAASRPRPAGSSGLRADYGIRYACLAGSSPFGVTSPAFLRRLSGAGLLGFFGAQGLTLPEIRAALAELRDVRRYGVAWPSGGDERALCDLYLAHDVRHVEVTGPLAVVSPQLVRFRHGDGPRQVMVRAPDLATAVRFLRPADPATVRALAAAGHLDGASAGAVAREAVATDVAVERDAHALVPALVALRGREAPGARIGVAGVGTPAAVAAAFALGADFVVTTTVNQCTVEAATSDAAKDLLAALDVTDVREAPDPDLFELGARSPVAHRGTLFAARAEELYRMFLRYDRLADVGPRRLAELERTHFGRPLDEVRADLGVAGRDDRGVLASVCAAYCREATAAALRGTPGQRLNYRVPASTDVGAFNRLVAAEPLADWRARHAELVTERLLSEAN</sequence>
<evidence type="ECO:0000256" key="4">
    <source>
        <dbReference type="ARBA" id="ARBA00048462"/>
    </source>
</evidence>
<dbReference type="InterPro" id="IPR016035">
    <property type="entry name" value="Acyl_Trfase/lysoPLipase"/>
</dbReference>
<evidence type="ECO:0000256" key="2">
    <source>
        <dbReference type="ARBA" id="ARBA00022679"/>
    </source>
</evidence>
<dbReference type="InterPro" id="IPR014043">
    <property type="entry name" value="Acyl_transferase_dom"/>
</dbReference>
<evidence type="ECO:0000256" key="5">
    <source>
        <dbReference type="SAM" id="MobiDB-lite"/>
    </source>
</evidence>
<dbReference type="PRINTS" id="PR01217">
    <property type="entry name" value="PRICHEXTENSN"/>
</dbReference>